<protein>
    <recommendedName>
        <fullName evidence="3">Reticulon domain-containing protein</fullName>
    </recommendedName>
</protein>
<dbReference type="PANTHER" id="PTHR10994:SF65">
    <property type="entry name" value="RETICULON-LIKE PROTEIN B12"/>
    <property type="match status" value="1"/>
</dbReference>
<dbReference type="AlphaFoldDB" id="U5CZC3"/>
<evidence type="ECO:0008006" key="3">
    <source>
        <dbReference type="Google" id="ProtNLM"/>
    </source>
</evidence>
<keyword evidence="2" id="KW-1185">Reference proteome</keyword>
<dbReference type="GO" id="GO:0009617">
    <property type="term" value="P:response to bacterium"/>
    <property type="evidence" value="ECO:0007669"/>
    <property type="project" value="InterPro"/>
</dbReference>
<name>U5CZC3_AMBTC</name>
<organism evidence="1 2">
    <name type="scientific">Amborella trichopoda</name>
    <dbReference type="NCBI Taxonomy" id="13333"/>
    <lineage>
        <taxon>Eukaryota</taxon>
        <taxon>Viridiplantae</taxon>
        <taxon>Streptophyta</taxon>
        <taxon>Embryophyta</taxon>
        <taxon>Tracheophyta</taxon>
        <taxon>Spermatophyta</taxon>
        <taxon>Magnoliopsida</taxon>
        <taxon>Amborellales</taxon>
        <taxon>Amborellaceae</taxon>
        <taxon>Amborella</taxon>
    </lineage>
</organism>
<reference evidence="2" key="1">
    <citation type="journal article" date="2013" name="Science">
        <title>The Amborella genome and the evolution of flowering plants.</title>
        <authorList>
            <consortium name="Amborella Genome Project"/>
        </authorList>
    </citation>
    <scope>NUCLEOTIDE SEQUENCE [LARGE SCALE GENOMIC DNA]</scope>
</reference>
<gene>
    <name evidence="1" type="ORF">AMTR_s00065p00209950</name>
</gene>
<sequence length="74" mass="8525">MANLSHRELADFLTLGYTSLVLVLTVPALSEKYEDHIASYAEKAYTELLKFYVKLDEECFSKIRKSIHPKTKSE</sequence>
<accession>U5CZC3</accession>
<dbReference type="Proteomes" id="UP000017836">
    <property type="component" value="Unassembled WGS sequence"/>
</dbReference>
<dbReference type="InterPro" id="IPR045064">
    <property type="entry name" value="Reticulon-like"/>
</dbReference>
<dbReference type="Gramene" id="ERN18701">
    <property type="protein sequence ID" value="ERN18701"/>
    <property type="gene ID" value="AMTR_s00065p00209950"/>
</dbReference>
<dbReference type="PANTHER" id="PTHR10994">
    <property type="entry name" value="RETICULON"/>
    <property type="match status" value="1"/>
</dbReference>
<evidence type="ECO:0000313" key="2">
    <source>
        <dbReference type="Proteomes" id="UP000017836"/>
    </source>
</evidence>
<dbReference type="EMBL" id="KI392088">
    <property type="protein sequence ID" value="ERN18701.1"/>
    <property type="molecule type" value="Genomic_DNA"/>
</dbReference>
<dbReference type="HOGENOM" id="CLU_2691086_0_0_1"/>
<proteinExistence type="predicted"/>
<evidence type="ECO:0000313" key="1">
    <source>
        <dbReference type="EMBL" id="ERN18701.1"/>
    </source>
</evidence>